<evidence type="ECO:0000313" key="4">
    <source>
        <dbReference type="Proteomes" id="UP000540506"/>
    </source>
</evidence>
<protein>
    <submittedName>
        <fullName evidence="3">Transposase-like protein</fullName>
    </submittedName>
</protein>
<feature type="domain" description="Helix-turn-helix" evidence="2">
    <location>
        <begin position="16"/>
        <end position="63"/>
    </location>
</feature>
<evidence type="ECO:0000256" key="1">
    <source>
        <dbReference type="SAM" id="MobiDB-lite"/>
    </source>
</evidence>
<dbReference type="EMBL" id="JACHJV010000001">
    <property type="protein sequence ID" value="MBB4922138.1"/>
    <property type="molecule type" value="Genomic_DNA"/>
</dbReference>
<dbReference type="SUPFAM" id="SSF46955">
    <property type="entry name" value="Putative DNA-binding domain"/>
    <property type="match status" value="1"/>
</dbReference>
<gene>
    <name evidence="3" type="ORF">FHR34_001131</name>
</gene>
<evidence type="ECO:0000313" key="3">
    <source>
        <dbReference type="EMBL" id="MBB4922138.1"/>
    </source>
</evidence>
<sequence length="91" mass="10166">MPVPVTAPPPPGCLWIEQAAERLGIKPGTLHKWRQKRRGPASFKHAGRVTYREIALERYLAECEAADSHSNPALNPLLRAPEPHIRRSRAA</sequence>
<organism evidence="3 4">
    <name type="scientific">Kitasatospora kifunensis</name>
    <name type="common">Streptomyces kifunensis</name>
    <dbReference type="NCBI Taxonomy" id="58351"/>
    <lineage>
        <taxon>Bacteria</taxon>
        <taxon>Bacillati</taxon>
        <taxon>Actinomycetota</taxon>
        <taxon>Actinomycetes</taxon>
        <taxon>Kitasatosporales</taxon>
        <taxon>Streptomycetaceae</taxon>
        <taxon>Kitasatospora</taxon>
    </lineage>
</organism>
<name>A0A7W7VTU3_KITKI</name>
<feature type="region of interest" description="Disordered" evidence="1">
    <location>
        <begin position="67"/>
        <end position="91"/>
    </location>
</feature>
<keyword evidence="4" id="KW-1185">Reference proteome</keyword>
<reference evidence="3 4" key="1">
    <citation type="submission" date="2020-08" db="EMBL/GenBank/DDBJ databases">
        <title>Sequencing the genomes of 1000 actinobacteria strains.</title>
        <authorList>
            <person name="Klenk H.-P."/>
        </authorList>
    </citation>
    <scope>NUCLEOTIDE SEQUENCE [LARGE SCALE GENOMIC DNA]</scope>
    <source>
        <strain evidence="3 4">DSM 41654</strain>
    </source>
</reference>
<dbReference type="Pfam" id="PF12728">
    <property type="entry name" value="HTH_17"/>
    <property type="match status" value="1"/>
</dbReference>
<accession>A0A7W7VTU3</accession>
<proteinExistence type="predicted"/>
<evidence type="ECO:0000259" key="2">
    <source>
        <dbReference type="Pfam" id="PF12728"/>
    </source>
</evidence>
<dbReference type="Proteomes" id="UP000540506">
    <property type="component" value="Unassembled WGS sequence"/>
</dbReference>
<comment type="caution">
    <text evidence="3">The sequence shown here is derived from an EMBL/GenBank/DDBJ whole genome shotgun (WGS) entry which is preliminary data.</text>
</comment>
<dbReference type="AlphaFoldDB" id="A0A7W7VTU3"/>
<dbReference type="InterPro" id="IPR041657">
    <property type="entry name" value="HTH_17"/>
</dbReference>
<dbReference type="InterPro" id="IPR009061">
    <property type="entry name" value="DNA-bd_dom_put_sf"/>
</dbReference>
<dbReference type="RefSeq" id="WP_184934359.1">
    <property type="nucleotide sequence ID" value="NZ_JACHJV010000001.1"/>
</dbReference>